<evidence type="ECO:0000256" key="2">
    <source>
        <dbReference type="ARBA" id="ARBA00022723"/>
    </source>
</evidence>
<organism evidence="6 7">
    <name type="scientific">Aestuariirhabdus litorea</name>
    <dbReference type="NCBI Taxonomy" id="2528527"/>
    <lineage>
        <taxon>Bacteria</taxon>
        <taxon>Pseudomonadati</taxon>
        <taxon>Pseudomonadota</taxon>
        <taxon>Gammaproteobacteria</taxon>
        <taxon>Oceanospirillales</taxon>
        <taxon>Aestuariirhabdaceae</taxon>
        <taxon>Aestuariirhabdus</taxon>
    </lineage>
</organism>
<keyword evidence="2 4" id="KW-0479">Metal-binding</keyword>
<name>A0A3P3VTN8_9GAMM</name>
<sequence length="177" mass="18991">MPILLRVVIFSLCLTLLFTAFTNLLPQIEGEAEAPLAMIDNDEAARIAAGEQLFNGKGSCALCHNAMDRAPDLMAVDVIQLSLERLREPGYGGMATSAEEYLFESMVRPSAFVVAGYGVKGSEPQLSPMPDVSEPPISLSLEEISAVIAFLQAKDGYPVSTESLADNFLGRTAVEVH</sequence>
<evidence type="ECO:0000313" key="7">
    <source>
        <dbReference type="Proteomes" id="UP000280792"/>
    </source>
</evidence>
<dbReference type="GO" id="GO:0046872">
    <property type="term" value="F:metal ion binding"/>
    <property type="evidence" value="ECO:0007669"/>
    <property type="project" value="UniProtKB-KW"/>
</dbReference>
<reference evidence="6 7" key="2">
    <citation type="submission" date="2018-12" db="EMBL/GenBank/DDBJ databases">
        <title>Simiduia agarivorans gen. nov., sp. nov., a marine, agarolytic bacterium isolated from shallow coastal water from Keelung, Taiwan.</title>
        <authorList>
            <person name="Shieh W.Y."/>
        </authorList>
    </citation>
    <scope>NUCLEOTIDE SEQUENCE [LARGE SCALE GENOMIC DNA]</scope>
    <source>
        <strain evidence="6 7">GTF-13</strain>
    </source>
</reference>
<evidence type="ECO:0000259" key="5">
    <source>
        <dbReference type="PROSITE" id="PS51007"/>
    </source>
</evidence>
<dbReference type="InterPro" id="IPR009056">
    <property type="entry name" value="Cyt_c-like_dom"/>
</dbReference>
<evidence type="ECO:0000313" key="6">
    <source>
        <dbReference type="EMBL" id="RRJ85036.1"/>
    </source>
</evidence>
<dbReference type="Gene3D" id="1.10.760.10">
    <property type="entry name" value="Cytochrome c-like domain"/>
    <property type="match status" value="1"/>
</dbReference>
<protein>
    <recommendedName>
        <fullName evidence="5">Cytochrome c domain-containing protein</fullName>
    </recommendedName>
</protein>
<dbReference type="InterPro" id="IPR036909">
    <property type="entry name" value="Cyt_c-like_dom_sf"/>
</dbReference>
<dbReference type="RefSeq" id="WP_125015466.1">
    <property type="nucleotide sequence ID" value="NZ_QWEZ01000001.1"/>
</dbReference>
<feature type="domain" description="Cytochrome c" evidence="5">
    <location>
        <begin position="45"/>
        <end position="155"/>
    </location>
</feature>
<evidence type="ECO:0000256" key="4">
    <source>
        <dbReference type="PROSITE-ProRule" id="PRU00433"/>
    </source>
</evidence>
<keyword evidence="7" id="KW-1185">Reference proteome</keyword>
<dbReference type="Proteomes" id="UP000280792">
    <property type="component" value="Unassembled WGS sequence"/>
</dbReference>
<accession>A0A3P3VTN8</accession>
<reference evidence="6 7" key="1">
    <citation type="submission" date="2018-08" db="EMBL/GenBank/DDBJ databases">
        <authorList>
            <person name="Khan S.A."/>
        </authorList>
    </citation>
    <scope>NUCLEOTIDE SEQUENCE [LARGE SCALE GENOMIC DNA]</scope>
    <source>
        <strain evidence="6 7">GTF-13</strain>
    </source>
</reference>
<gene>
    <name evidence="6" type="ORF">D0544_08150</name>
</gene>
<dbReference type="PROSITE" id="PS51007">
    <property type="entry name" value="CYTC"/>
    <property type="match status" value="1"/>
</dbReference>
<evidence type="ECO:0000256" key="3">
    <source>
        <dbReference type="ARBA" id="ARBA00023004"/>
    </source>
</evidence>
<evidence type="ECO:0000256" key="1">
    <source>
        <dbReference type="ARBA" id="ARBA00022617"/>
    </source>
</evidence>
<proteinExistence type="predicted"/>
<comment type="caution">
    <text evidence="6">The sequence shown here is derived from an EMBL/GenBank/DDBJ whole genome shotgun (WGS) entry which is preliminary data.</text>
</comment>
<dbReference type="EMBL" id="QWEZ01000001">
    <property type="protein sequence ID" value="RRJ85036.1"/>
    <property type="molecule type" value="Genomic_DNA"/>
</dbReference>
<keyword evidence="1 4" id="KW-0349">Heme</keyword>
<dbReference type="AlphaFoldDB" id="A0A3P3VTN8"/>
<dbReference type="GO" id="GO:0009055">
    <property type="term" value="F:electron transfer activity"/>
    <property type="evidence" value="ECO:0007669"/>
    <property type="project" value="InterPro"/>
</dbReference>
<dbReference type="GO" id="GO:0020037">
    <property type="term" value="F:heme binding"/>
    <property type="evidence" value="ECO:0007669"/>
    <property type="project" value="InterPro"/>
</dbReference>
<keyword evidence="3 4" id="KW-0408">Iron</keyword>
<dbReference type="SUPFAM" id="SSF46626">
    <property type="entry name" value="Cytochrome c"/>
    <property type="match status" value="1"/>
</dbReference>